<evidence type="ECO:0008006" key="3">
    <source>
        <dbReference type="Google" id="ProtNLM"/>
    </source>
</evidence>
<protein>
    <recommendedName>
        <fullName evidence="3">Glycine dehydrogenase</fullName>
    </recommendedName>
</protein>
<dbReference type="OrthoDB" id="1262821at2"/>
<reference evidence="1 2" key="1">
    <citation type="submission" date="2018-08" db="EMBL/GenBank/DDBJ databases">
        <title>The reduced genetic potential of extracellular carbohydrate catabolism in Euzebyella marina RN62, a Flavobacteriia bacterium isolated from the hadal water.</title>
        <authorList>
            <person name="Xue C."/>
        </authorList>
    </citation>
    <scope>NUCLEOTIDE SEQUENCE [LARGE SCALE GENOMIC DNA]</scope>
    <source>
        <strain evidence="1 2">RN62</strain>
    </source>
</reference>
<dbReference type="Proteomes" id="UP000276309">
    <property type="component" value="Chromosome"/>
</dbReference>
<evidence type="ECO:0000313" key="2">
    <source>
        <dbReference type="Proteomes" id="UP000276309"/>
    </source>
</evidence>
<name>A0A3G2LC13_9FLAO</name>
<sequence>MISCEKAEIICNKSQYQEASFTERLQLKFHLFICKNCCKYSEKNSKLTSLCDKAKLQGLSSKEKEQMKQKLHSKG</sequence>
<proteinExistence type="predicted"/>
<dbReference type="AlphaFoldDB" id="A0A3G2LC13"/>
<organism evidence="1 2">
    <name type="scientific">Euzebyella marina</name>
    <dbReference type="NCBI Taxonomy" id="1761453"/>
    <lineage>
        <taxon>Bacteria</taxon>
        <taxon>Pseudomonadati</taxon>
        <taxon>Bacteroidota</taxon>
        <taxon>Flavobacteriia</taxon>
        <taxon>Flavobacteriales</taxon>
        <taxon>Flavobacteriaceae</taxon>
        <taxon>Euzebyella</taxon>
    </lineage>
</organism>
<keyword evidence="2" id="KW-1185">Reference proteome</keyword>
<dbReference type="KEGG" id="emar:D1013_17445"/>
<evidence type="ECO:0000313" key="1">
    <source>
        <dbReference type="EMBL" id="AYN69799.1"/>
    </source>
</evidence>
<accession>A0A3G2LC13</accession>
<gene>
    <name evidence="1" type="ORF">D1013_17445</name>
</gene>
<dbReference type="EMBL" id="CP032050">
    <property type="protein sequence ID" value="AYN69799.1"/>
    <property type="molecule type" value="Genomic_DNA"/>
</dbReference>